<keyword evidence="2" id="KW-0732">Signal</keyword>
<gene>
    <name evidence="3" type="ORF">HDK90DRAFT_168734</name>
</gene>
<organism evidence="3 4">
    <name type="scientific">Phyllosticta capitalensis</name>
    <dbReference type="NCBI Taxonomy" id="121624"/>
    <lineage>
        <taxon>Eukaryota</taxon>
        <taxon>Fungi</taxon>
        <taxon>Dikarya</taxon>
        <taxon>Ascomycota</taxon>
        <taxon>Pezizomycotina</taxon>
        <taxon>Dothideomycetes</taxon>
        <taxon>Dothideomycetes incertae sedis</taxon>
        <taxon>Botryosphaeriales</taxon>
        <taxon>Phyllostictaceae</taxon>
        <taxon>Phyllosticta</taxon>
    </lineage>
</organism>
<sequence length="246" mass="25964">MRCWVLGAARRAGGLPLVGSSRCLLHLVSLCSAPLLRVRGPASLRPATCELQPVGAAAAHPPATCPFSRPAYPGHQRLCGRNAVQSLHRTGICAPWSPLLPGCALLNNAKDAARSFSTDARCGGPPSHTSSTPPATPSPPPSRLYRHTASGCFSSIPSLSTWFCCAVQPPSELLRDRKLYQSHRDTPLAVPSAALLLLLHRHPFQAPVAMLPTTVLPSRGHGGNLQPCDLPRTSSSPPCCQCSPTC</sequence>
<accession>A0ABR1YVC7</accession>
<feature type="signal peptide" evidence="2">
    <location>
        <begin position="1"/>
        <end position="20"/>
    </location>
</feature>
<reference evidence="3 4" key="1">
    <citation type="submission" date="2024-04" db="EMBL/GenBank/DDBJ databases">
        <title>Phyllosticta paracitricarpa is synonymous to the EU quarantine fungus P. citricarpa based on phylogenomic analyses.</title>
        <authorList>
            <consortium name="Lawrence Berkeley National Laboratory"/>
            <person name="Van Ingen-Buijs V.A."/>
            <person name="Van Westerhoven A.C."/>
            <person name="Haridas S."/>
            <person name="Skiadas P."/>
            <person name="Martin F."/>
            <person name="Groenewald J.Z."/>
            <person name="Crous P.W."/>
            <person name="Seidl M.F."/>
        </authorList>
    </citation>
    <scope>NUCLEOTIDE SEQUENCE [LARGE SCALE GENOMIC DNA]</scope>
    <source>
        <strain evidence="3 4">CBS 123374</strain>
    </source>
</reference>
<proteinExistence type="predicted"/>
<evidence type="ECO:0000313" key="4">
    <source>
        <dbReference type="Proteomes" id="UP001492380"/>
    </source>
</evidence>
<evidence type="ECO:0000313" key="3">
    <source>
        <dbReference type="EMBL" id="KAK8239943.1"/>
    </source>
</evidence>
<dbReference type="Proteomes" id="UP001492380">
    <property type="component" value="Unassembled WGS sequence"/>
</dbReference>
<feature type="region of interest" description="Disordered" evidence="1">
    <location>
        <begin position="117"/>
        <end position="142"/>
    </location>
</feature>
<comment type="caution">
    <text evidence="3">The sequence shown here is derived from an EMBL/GenBank/DDBJ whole genome shotgun (WGS) entry which is preliminary data.</text>
</comment>
<protein>
    <submittedName>
        <fullName evidence="3">Uncharacterized protein</fullName>
    </submittedName>
</protein>
<evidence type="ECO:0000256" key="1">
    <source>
        <dbReference type="SAM" id="MobiDB-lite"/>
    </source>
</evidence>
<feature type="chain" id="PRO_5046853197" evidence="2">
    <location>
        <begin position="21"/>
        <end position="246"/>
    </location>
</feature>
<keyword evidence="4" id="KW-1185">Reference proteome</keyword>
<dbReference type="EMBL" id="JBBWRZ010000003">
    <property type="protein sequence ID" value="KAK8239943.1"/>
    <property type="molecule type" value="Genomic_DNA"/>
</dbReference>
<evidence type="ECO:0000256" key="2">
    <source>
        <dbReference type="SAM" id="SignalP"/>
    </source>
</evidence>
<name>A0ABR1YVC7_9PEZI</name>